<dbReference type="GO" id="GO:0008045">
    <property type="term" value="P:motor neuron axon guidance"/>
    <property type="evidence" value="ECO:0007669"/>
    <property type="project" value="TreeGrafter"/>
</dbReference>
<evidence type="ECO:0000313" key="4">
    <source>
        <dbReference type="Proteomes" id="UP000267027"/>
    </source>
</evidence>
<evidence type="ECO:0000256" key="1">
    <source>
        <dbReference type="PROSITE-ProRule" id="PRU00352"/>
    </source>
</evidence>
<evidence type="ECO:0000313" key="5">
    <source>
        <dbReference type="WBParaSite" id="ACOC_0000206901-mRNA-1"/>
    </source>
</evidence>
<proteinExistence type="predicted"/>
<dbReference type="InterPro" id="IPR036352">
    <property type="entry name" value="Semap_dom_sf"/>
</dbReference>
<keyword evidence="4" id="KW-1185">Reference proteome</keyword>
<dbReference type="EMBL" id="UYYA01000368">
    <property type="protein sequence ID" value="VDM53655.1"/>
    <property type="molecule type" value="Genomic_DNA"/>
</dbReference>
<dbReference type="Gene3D" id="2.130.10.10">
    <property type="entry name" value="YVTN repeat-like/Quinoprotein amine dehydrogenase"/>
    <property type="match status" value="1"/>
</dbReference>
<dbReference type="Proteomes" id="UP000267027">
    <property type="component" value="Unassembled WGS sequence"/>
</dbReference>
<dbReference type="OrthoDB" id="125363at2759"/>
<dbReference type="GO" id="GO:0005886">
    <property type="term" value="C:plasma membrane"/>
    <property type="evidence" value="ECO:0007669"/>
    <property type="project" value="TreeGrafter"/>
</dbReference>
<dbReference type="SUPFAM" id="SSF101912">
    <property type="entry name" value="Sema domain"/>
    <property type="match status" value="1"/>
</dbReference>
<evidence type="ECO:0000313" key="3">
    <source>
        <dbReference type="EMBL" id="VDM53655.1"/>
    </source>
</evidence>
<dbReference type="STRING" id="334426.A0A158PEJ4"/>
<dbReference type="AlphaFoldDB" id="A0A158PEJ4"/>
<dbReference type="GO" id="GO:0050772">
    <property type="term" value="P:positive regulation of axonogenesis"/>
    <property type="evidence" value="ECO:0007669"/>
    <property type="project" value="TreeGrafter"/>
</dbReference>
<dbReference type="GO" id="GO:0017154">
    <property type="term" value="F:semaphorin receptor activity"/>
    <property type="evidence" value="ECO:0007669"/>
    <property type="project" value="InterPro"/>
</dbReference>
<reference evidence="5" key="1">
    <citation type="submission" date="2016-04" db="UniProtKB">
        <authorList>
            <consortium name="WormBaseParasite"/>
        </authorList>
    </citation>
    <scope>IDENTIFICATION</scope>
</reference>
<name>A0A158PEJ4_ANGCS</name>
<dbReference type="GO" id="GO:0002116">
    <property type="term" value="C:semaphorin receptor complex"/>
    <property type="evidence" value="ECO:0007669"/>
    <property type="project" value="TreeGrafter"/>
</dbReference>
<dbReference type="GO" id="GO:0007162">
    <property type="term" value="P:negative regulation of cell adhesion"/>
    <property type="evidence" value="ECO:0007669"/>
    <property type="project" value="TreeGrafter"/>
</dbReference>
<dbReference type="GO" id="GO:0030334">
    <property type="term" value="P:regulation of cell migration"/>
    <property type="evidence" value="ECO:0007669"/>
    <property type="project" value="TreeGrafter"/>
</dbReference>
<dbReference type="PANTHER" id="PTHR22625">
    <property type="entry name" value="PLEXIN"/>
    <property type="match status" value="1"/>
</dbReference>
<reference evidence="3 4" key="2">
    <citation type="submission" date="2018-11" db="EMBL/GenBank/DDBJ databases">
        <authorList>
            <consortium name="Pathogen Informatics"/>
        </authorList>
    </citation>
    <scope>NUCLEOTIDE SEQUENCE [LARGE SCALE GENOMIC DNA]</scope>
    <source>
        <strain evidence="3 4">Costa Rica</strain>
    </source>
</reference>
<protein>
    <submittedName>
        <fullName evidence="5">Sema domain-containing protein</fullName>
    </submittedName>
</protein>
<evidence type="ECO:0000259" key="2">
    <source>
        <dbReference type="PROSITE" id="PS51004"/>
    </source>
</evidence>
<dbReference type="WBParaSite" id="ACOC_0000206901-mRNA-1">
    <property type="protein sequence ID" value="ACOC_0000206901-mRNA-1"/>
    <property type="gene ID" value="ACOC_0000206901"/>
</dbReference>
<dbReference type="GO" id="GO:0097374">
    <property type="term" value="P:sensory neuron axon guidance"/>
    <property type="evidence" value="ECO:0007669"/>
    <property type="project" value="TreeGrafter"/>
</dbReference>
<dbReference type="PANTHER" id="PTHR22625:SF44">
    <property type="entry name" value="PLEXIN-B"/>
    <property type="match status" value="1"/>
</dbReference>
<organism evidence="5">
    <name type="scientific">Angiostrongylus costaricensis</name>
    <name type="common">Nematode worm</name>
    <dbReference type="NCBI Taxonomy" id="334426"/>
    <lineage>
        <taxon>Eukaryota</taxon>
        <taxon>Metazoa</taxon>
        <taxon>Ecdysozoa</taxon>
        <taxon>Nematoda</taxon>
        <taxon>Chromadorea</taxon>
        <taxon>Rhabditida</taxon>
        <taxon>Rhabditina</taxon>
        <taxon>Rhabditomorpha</taxon>
        <taxon>Strongyloidea</taxon>
        <taxon>Metastrongylidae</taxon>
        <taxon>Angiostrongylus</taxon>
    </lineage>
</organism>
<dbReference type="PROSITE" id="PS51004">
    <property type="entry name" value="SEMA"/>
    <property type="match status" value="1"/>
</dbReference>
<sequence length="365" mass="41147">MQSEPNLIDMSRVIFPVEKLKVMIGKFHYHIRKKLSEGERRKLREFPRTKDGYESSWMVQCRLTSTVAIRRPDRTMRRHANSIAARYQLSVALTVLTSNHPTDYDNEARRVWGNVAMRGIFRLLIGFFHFHNVLIASSQHFYYSKTTINNVVIDDGKIYVGSVNKLVVLSTDELLPLHSLTTGPINDSVLCSFDGSSCLKNAVLRDTDNHNKVLQVLPDGVLHCGSVRQGICSMHSLRDLSMVSSGDVPVASILPTASCVSLVLSPTRLAVAVSYSGDSPYRDPFPAVAVRELPSYLVLNAGSLEGEAAVFLRAELRLSFDMQYLTIFHHEHYVFIATVQSQNTRQMRSLSRVTKLLRFCDNDTR</sequence>
<dbReference type="InterPro" id="IPR031148">
    <property type="entry name" value="Plexin"/>
</dbReference>
<feature type="domain" description="Sema" evidence="2">
    <location>
        <begin position="122"/>
        <end position="365"/>
    </location>
</feature>
<gene>
    <name evidence="3" type="ORF">ACOC_LOCUS2070</name>
</gene>
<dbReference type="InterPro" id="IPR015943">
    <property type="entry name" value="WD40/YVTN_repeat-like_dom_sf"/>
</dbReference>
<accession>A0A158PEJ4</accession>
<dbReference type="InterPro" id="IPR001627">
    <property type="entry name" value="Semap_dom"/>
</dbReference>
<dbReference type="GO" id="GO:0008360">
    <property type="term" value="P:regulation of cell shape"/>
    <property type="evidence" value="ECO:0007669"/>
    <property type="project" value="TreeGrafter"/>
</dbReference>
<comment type="caution">
    <text evidence="1">Lacks conserved residue(s) required for the propagation of feature annotation.</text>
</comment>